<name>A0A2U3I6H0_9BURK</name>
<dbReference type="InterPro" id="IPR013467">
    <property type="entry name" value="HNH78-like"/>
</dbReference>
<dbReference type="RefSeq" id="WP_106855322.1">
    <property type="nucleotide sequence ID" value="NZ_OGTP01000008.1"/>
</dbReference>
<dbReference type="InterPro" id="IPR013087">
    <property type="entry name" value="Znf_C2H2_type"/>
</dbReference>
<dbReference type="EMBL" id="OGTP01000008">
    <property type="protein sequence ID" value="SPB15697.1"/>
    <property type="molecule type" value="Genomic_DNA"/>
</dbReference>
<evidence type="ECO:0000313" key="3">
    <source>
        <dbReference type="Proteomes" id="UP000238169"/>
    </source>
</evidence>
<proteinExistence type="predicted"/>
<evidence type="ECO:0000313" key="2">
    <source>
        <dbReference type="EMBL" id="SPB15697.1"/>
    </source>
</evidence>
<organism evidence="2 3">
    <name type="scientific">Caballeronia novacaledonica</name>
    <dbReference type="NCBI Taxonomy" id="1544861"/>
    <lineage>
        <taxon>Bacteria</taxon>
        <taxon>Pseudomonadati</taxon>
        <taxon>Pseudomonadota</taxon>
        <taxon>Betaproteobacteria</taxon>
        <taxon>Burkholderiales</taxon>
        <taxon>Burkholderiaceae</taxon>
        <taxon>Caballeronia</taxon>
    </lineage>
</organism>
<dbReference type="Gene3D" id="1.10.30.50">
    <property type="match status" value="1"/>
</dbReference>
<sequence>MKHVVKGESPESFEKWKTEGDEFWQPNYSQLRNPEKQAVHEALLKEQGWVCCYCGRSVGLDDSHIEHFRPQHPFEALQLTFKNLHASCLREAKPGLPLHCGHAKKNDFDEARIIDPQDGSCESRFIYTGLGAIASANVSDDCAAYMRRLLSLDIPSLQAARAEALGRTLDAEFLSTASDEELKLIRDAFRRPDSDGRLPSFGHVIARYAEQYLPPDEE</sequence>
<protein>
    <recommendedName>
        <fullName evidence="1">C2H2-type domain-containing protein</fullName>
    </recommendedName>
</protein>
<evidence type="ECO:0000259" key="1">
    <source>
        <dbReference type="PROSITE" id="PS00028"/>
    </source>
</evidence>
<accession>A0A2U3I6H0</accession>
<dbReference type="NCBIfam" id="TIGR02646">
    <property type="entry name" value="retron system putative HNH endonuclease"/>
    <property type="match status" value="1"/>
</dbReference>
<keyword evidence="3" id="KW-1185">Reference proteome</keyword>
<dbReference type="OrthoDB" id="8617719at2"/>
<feature type="domain" description="C2H2-type" evidence="1">
    <location>
        <begin position="51"/>
        <end position="72"/>
    </location>
</feature>
<dbReference type="PROSITE" id="PS00028">
    <property type="entry name" value="ZINC_FINGER_C2H2_1"/>
    <property type="match status" value="1"/>
</dbReference>
<dbReference type="AlphaFoldDB" id="A0A2U3I6H0"/>
<reference evidence="3" key="1">
    <citation type="submission" date="2018-01" db="EMBL/GenBank/DDBJ databases">
        <authorList>
            <person name="Peeters C."/>
        </authorList>
    </citation>
    <scope>NUCLEOTIDE SEQUENCE [LARGE SCALE GENOMIC DNA]</scope>
</reference>
<dbReference type="Proteomes" id="UP000238169">
    <property type="component" value="Unassembled WGS sequence"/>
</dbReference>
<gene>
    <name evidence="2" type="ORF">NOV72_02917</name>
</gene>